<keyword evidence="3" id="KW-1185">Reference proteome</keyword>
<gene>
    <name evidence="2" type="ORF">FRX31_013479</name>
</gene>
<feature type="compositionally biased region" description="Basic and acidic residues" evidence="1">
    <location>
        <begin position="57"/>
        <end position="71"/>
    </location>
</feature>
<evidence type="ECO:0000313" key="2">
    <source>
        <dbReference type="EMBL" id="KAF5196935.1"/>
    </source>
</evidence>
<dbReference type="AlphaFoldDB" id="A0A7J6WKC7"/>
<reference evidence="2 3" key="1">
    <citation type="submission" date="2020-06" db="EMBL/GenBank/DDBJ databases">
        <title>Transcriptomic and genomic resources for Thalictrum thalictroides and T. hernandezii: Facilitating candidate gene discovery in an emerging model plant lineage.</title>
        <authorList>
            <person name="Arias T."/>
            <person name="Riano-Pachon D.M."/>
            <person name="Di Stilio V.S."/>
        </authorList>
    </citation>
    <scope>NUCLEOTIDE SEQUENCE [LARGE SCALE GENOMIC DNA]</scope>
    <source>
        <strain evidence="3">cv. WT478/WT964</strain>
        <tissue evidence="2">Leaves</tissue>
    </source>
</reference>
<organism evidence="2 3">
    <name type="scientific">Thalictrum thalictroides</name>
    <name type="common">Rue-anemone</name>
    <name type="synonym">Anemone thalictroides</name>
    <dbReference type="NCBI Taxonomy" id="46969"/>
    <lineage>
        <taxon>Eukaryota</taxon>
        <taxon>Viridiplantae</taxon>
        <taxon>Streptophyta</taxon>
        <taxon>Embryophyta</taxon>
        <taxon>Tracheophyta</taxon>
        <taxon>Spermatophyta</taxon>
        <taxon>Magnoliopsida</taxon>
        <taxon>Ranunculales</taxon>
        <taxon>Ranunculaceae</taxon>
        <taxon>Thalictroideae</taxon>
        <taxon>Thalictrum</taxon>
    </lineage>
</organism>
<dbReference type="EMBL" id="JABWDY010015322">
    <property type="protein sequence ID" value="KAF5196935.1"/>
    <property type="molecule type" value="Genomic_DNA"/>
</dbReference>
<evidence type="ECO:0000256" key="1">
    <source>
        <dbReference type="SAM" id="MobiDB-lite"/>
    </source>
</evidence>
<dbReference type="Proteomes" id="UP000554482">
    <property type="component" value="Unassembled WGS sequence"/>
</dbReference>
<evidence type="ECO:0000313" key="3">
    <source>
        <dbReference type="Proteomes" id="UP000554482"/>
    </source>
</evidence>
<proteinExistence type="predicted"/>
<name>A0A7J6WKC7_THATH</name>
<protein>
    <submittedName>
        <fullName evidence="2">Uncharacterized protein</fullName>
    </submittedName>
</protein>
<comment type="caution">
    <text evidence="2">The sequence shown here is derived from an EMBL/GenBank/DDBJ whole genome shotgun (WGS) entry which is preliminary data.</text>
</comment>
<feature type="non-terminal residue" evidence="2">
    <location>
        <position position="183"/>
    </location>
</feature>
<sequence length="183" mass="19515">FIPNYSPTSERKRKCYLEQDTREKSKAKRTPESEPTKKRERKSDNGSKGTITEVDPLNEKEAALGAKEEKVGSIIEDGASKEEDGTSEKESEKTSAKKQGITESASAEDSKVGNIESASAALGAKEEKGGGIIDGEASKEEDGNAEPAEELPMHVDAVNKEAESKRKNAAETTGDVLAGGSKE</sequence>
<feature type="compositionally biased region" description="Basic and acidic residues" evidence="1">
    <location>
        <begin position="15"/>
        <end position="45"/>
    </location>
</feature>
<feature type="region of interest" description="Disordered" evidence="1">
    <location>
        <begin position="1"/>
        <end position="183"/>
    </location>
</feature>
<accession>A0A7J6WKC7</accession>
<feature type="compositionally biased region" description="Basic and acidic residues" evidence="1">
    <location>
        <begin position="78"/>
        <end position="95"/>
    </location>
</feature>
<feature type="compositionally biased region" description="Basic and acidic residues" evidence="1">
    <location>
        <begin position="151"/>
        <end position="169"/>
    </location>
</feature>